<dbReference type="InterPro" id="IPR002815">
    <property type="entry name" value="Spo11/TopoVI_A"/>
</dbReference>
<evidence type="ECO:0000313" key="3">
    <source>
        <dbReference type="Proteomes" id="UP000316726"/>
    </source>
</evidence>
<feature type="domain" description="Topoisomerase 6 subunit A/Spo11 TOPRIM" evidence="1">
    <location>
        <begin position="203"/>
        <end position="369"/>
    </location>
</feature>
<dbReference type="GO" id="GO:0003918">
    <property type="term" value="F:DNA topoisomerase type II (double strand cut, ATP-hydrolyzing) activity"/>
    <property type="evidence" value="ECO:0007669"/>
    <property type="project" value="InterPro"/>
</dbReference>
<accession>A0A5B8MYE1</accession>
<evidence type="ECO:0000313" key="2">
    <source>
        <dbReference type="EMBL" id="QDZ25609.1"/>
    </source>
</evidence>
<dbReference type="GO" id="GO:0007131">
    <property type="term" value="P:reciprocal meiotic recombination"/>
    <property type="evidence" value="ECO:0007669"/>
    <property type="project" value="TreeGrafter"/>
</dbReference>
<sequence>MEGDRKATGERLGSAAKLVCMMMAHEDSHDLLARMKNAVVRYDAKGALSVLETLESRKGDAAGEHKTSGEHKAKENLQVMVFWARMLVLINELHKGCIENVSISQRGLWYKVKGKEIPNSNKLYFPSMHVLCDSIGKLCAFLDVPKHSLGIVTSPKGFVYGRLIIESAGKEAAVNCFREGGHSICGNPDTIKGFTFKCSATCILVIEKETIFKTLIEEGLVDKLHVILVTAKGYPDIATKCFLKCLSEAFPNLPVHCLVDCNPEGLQILANYKFGSSNCKAGDPFLLPGLSWLGILPSEAYGGVLYTSPNFGKRDDALIGNLLKRVGGCLVPGGSGSPRVSAQWLDEMRKMMEVRHKLDIETFVLLGLSLADYVCARILQQKEVY</sequence>
<dbReference type="EMBL" id="CP031051">
    <property type="protein sequence ID" value="QDZ25609.1"/>
    <property type="molecule type" value="Genomic_DNA"/>
</dbReference>
<evidence type="ECO:0000259" key="1">
    <source>
        <dbReference type="Pfam" id="PF21180"/>
    </source>
</evidence>
<dbReference type="GO" id="GO:0042138">
    <property type="term" value="P:meiotic DNA double-strand break formation"/>
    <property type="evidence" value="ECO:0007669"/>
    <property type="project" value="TreeGrafter"/>
</dbReference>
<keyword evidence="2" id="KW-0413">Isomerase</keyword>
<dbReference type="GO" id="GO:0000228">
    <property type="term" value="C:nuclear chromosome"/>
    <property type="evidence" value="ECO:0007669"/>
    <property type="project" value="TreeGrafter"/>
</dbReference>
<dbReference type="PANTHER" id="PTHR10848">
    <property type="entry name" value="MEIOTIC RECOMBINATION PROTEIN SPO11"/>
    <property type="match status" value="1"/>
</dbReference>
<gene>
    <name evidence="2" type="ORF">A3770_18p81270</name>
</gene>
<dbReference type="Gene3D" id="3.40.1360.10">
    <property type="match status" value="1"/>
</dbReference>
<dbReference type="GO" id="GO:0000706">
    <property type="term" value="P:meiotic DNA double-strand break processing"/>
    <property type="evidence" value="ECO:0007669"/>
    <property type="project" value="TreeGrafter"/>
</dbReference>
<proteinExistence type="predicted"/>
<dbReference type="AlphaFoldDB" id="A0A5B8MYE1"/>
<dbReference type="Pfam" id="PF21180">
    <property type="entry name" value="TOP6A-Spo11_Toprim"/>
    <property type="match status" value="1"/>
</dbReference>
<dbReference type="OrthoDB" id="5377392at2759"/>
<dbReference type="PANTHER" id="PTHR10848:SF0">
    <property type="entry name" value="MEIOTIC RECOMBINATION PROTEIN SPO11"/>
    <property type="match status" value="1"/>
</dbReference>
<dbReference type="InterPro" id="IPR036078">
    <property type="entry name" value="Spo11/TopoVI_A_sf"/>
</dbReference>
<dbReference type="GO" id="GO:0003677">
    <property type="term" value="F:DNA binding"/>
    <property type="evidence" value="ECO:0007669"/>
    <property type="project" value="InterPro"/>
</dbReference>
<dbReference type="InterPro" id="IPR034136">
    <property type="entry name" value="TOPRIM_Topo6A/Spo11"/>
</dbReference>
<keyword evidence="3" id="KW-1185">Reference proteome</keyword>
<name>A0A5B8MYE1_9CHLO</name>
<protein>
    <submittedName>
        <fullName evidence="2">Topoisomerase</fullName>
    </submittedName>
</protein>
<dbReference type="PRINTS" id="PR01550">
    <property type="entry name" value="TOP6AFAMILY"/>
</dbReference>
<dbReference type="CDD" id="cd00223">
    <property type="entry name" value="TOPRIM_TopoIIB_SPO"/>
    <property type="match status" value="1"/>
</dbReference>
<reference evidence="2 3" key="1">
    <citation type="submission" date="2018-07" db="EMBL/GenBank/DDBJ databases">
        <title>The complete nuclear genome of the prasinophyte Chloropicon primus (CCMP1205).</title>
        <authorList>
            <person name="Pombert J.-F."/>
            <person name="Otis C."/>
            <person name="Turmel M."/>
            <person name="Lemieux C."/>
        </authorList>
    </citation>
    <scope>NUCLEOTIDE SEQUENCE [LARGE SCALE GENOMIC DNA]</scope>
    <source>
        <strain evidence="2 3">CCMP1205</strain>
    </source>
</reference>
<dbReference type="STRING" id="1764295.A0A5B8MYE1"/>
<dbReference type="SUPFAM" id="SSF56726">
    <property type="entry name" value="DNA topoisomerase IV, alpha subunit"/>
    <property type="match status" value="1"/>
</dbReference>
<organism evidence="2 3">
    <name type="scientific">Chloropicon primus</name>
    <dbReference type="NCBI Taxonomy" id="1764295"/>
    <lineage>
        <taxon>Eukaryota</taxon>
        <taxon>Viridiplantae</taxon>
        <taxon>Chlorophyta</taxon>
        <taxon>Chloropicophyceae</taxon>
        <taxon>Chloropicales</taxon>
        <taxon>Chloropicaceae</taxon>
        <taxon>Chloropicon</taxon>
    </lineage>
</organism>
<dbReference type="Proteomes" id="UP000316726">
    <property type="component" value="Chromosome 18"/>
</dbReference>